<proteinExistence type="predicted"/>
<evidence type="ECO:0000313" key="2">
    <source>
        <dbReference type="EMBL" id="CEK86294.1"/>
    </source>
</evidence>
<organism evidence="2">
    <name type="scientific">Arion vulgaris</name>
    <dbReference type="NCBI Taxonomy" id="1028688"/>
    <lineage>
        <taxon>Eukaryota</taxon>
        <taxon>Metazoa</taxon>
        <taxon>Spiralia</taxon>
        <taxon>Lophotrochozoa</taxon>
        <taxon>Mollusca</taxon>
        <taxon>Gastropoda</taxon>
        <taxon>Heterobranchia</taxon>
        <taxon>Euthyneura</taxon>
        <taxon>Panpulmonata</taxon>
        <taxon>Eupulmonata</taxon>
        <taxon>Stylommatophora</taxon>
        <taxon>Helicina</taxon>
        <taxon>Arionoidea</taxon>
        <taxon>Arionidae</taxon>
        <taxon>Arion</taxon>
    </lineage>
</organism>
<dbReference type="AlphaFoldDB" id="A0A0B7AYY8"/>
<protein>
    <submittedName>
        <fullName evidence="2">Uncharacterized protein</fullName>
    </submittedName>
</protein>
<accession>A0A0B7AYY8</accession>
<gene>
    <name evidence="2" type="primary">ORF153048</name>
    <name evidence="1" type="synonym">ORF153037</name>
    <name evidence="3" type="synonym">ORF153057</name>
</gene>
<name>A0A0B7AYY8_9EUPU</name>
<dbReference type="EMBL" id="HACG01039429">
    <property type="protein sequence ID" value="CEK86294.1"/>
    <property type="molecule type" value="Transcribed_RNA"/>
</dbReference>
<dbReference type="EMBL" id="HACG01039428">
    <property type="protein sequence ID" value="CEK86293.1"/>
    <property type="molecule type" value="Transcribed_RNA"/>
</dbReference>
<evidence type="ECO:0000313" key="3">
    <source>
        <dbReference type="EMBL" id="CEK86295.1"/>
    </source>
</evidence>
<sequence>MRVPMSWLRKATPKNKSTNHCVSQEIKTLLVDGDNSLLLALCKQFLVRHSILPEHV</sequence>
<reference evidence="2" key="1">
    <citation type="submission" date="2014-12" db="EMBL/GenBank/DDBJ databases">
        <title>Insight into the proteome of Arion vulgaris.</title>
        <authorList>
            <person name="Aradska J."/>
            <person name="Bulat T."/>
            <person name="Smidak R."/>
            <person name="Sarate P."/>
            <person name="Gangsoo J."/>
            <person name="Sialana F."/>
            <person name="Bilban M."/>
            <person name="Lubec G."/>
        </authorList>
    </citation>
    <scope>NUCLEOTIDE SEQUENCE</scope>
    <source>
        <tissue evidence="2">Skin</tissue>
    </source>
</reference>
<dbReference type="EMBL" id="HACG01039430">
    <property type="protein sequence ID" value="CEK86295.1"/>
    <property type="molecule type" value="Transcribed_RNA"/>
</dbReference>
<evidence type="ECO:0000313" key="1">
    <source>
        <dbReference type="EMBL" id="CEK86293.1"/>
    </source>
</evidence>